<dbReference type="InterPro" id="IPR051292">
    <property type="entry name" value="Xyl/GlcA_transferase"/>
</dbReference>
<keyword evidence="8" id="KW-1185">Reference proteome</keyword>
<dbReference type="Proteomes" id="UP000242146">
    <property type="component" value="Unassembled WGS sequence"/>
</dbReference>
<dbReference type="EMBL" id="MCGT01000001">
    <property type="protein sequence ID" value="ORX63135.1"/>
    <property type="molecule type" value="Genomic_DNA"/>
</dbReference>
<keyword evidence="5" id="KW-0472">Membrane</keyword>
<keyword evidence="2" id="KW-0812">Transmembrane</keyword>
<sequence>MNPNNIKPYYYKAQSLIRQQDITLSTLVTRNRFPVLSRLATHYQGPISAALHVNEDDEKEEVLEELAKLYKENPDMERFVDLHLIVDKFDRQFNMWRNVAKLFARTDYIMMLDVDFHLCTDFRRRILADPTLLEQLNDHTAFVVPAFEYLSLEDGLDSATFPTSKPALLDQVQRQQIDMFHRGWQNGHGATNYSKWYTSEDLFSVTDYHFSYEPYVIFKKQGTPWCAERFIGYGANKAACLYEIYLSGVQFKVLPEDFLIHQTHTYPESARRKERQYNRKLYSNFREELCVRYAKHFIATGEWDHSISENLKKECHKIRGFRSAL</sequence>
<name>A0A1X2GYN5_9FUNG</name>
<dbReference type="GO" id="GO:0035269">
    <property type="term" value="P:protein O-linked glycosylation via mannose"/>
    <property type="evidence" value="ECO:0007669"/>
    <property type="project" value="TreeGrafter"/>
</dbReference>
<accession>A0A1X2GYN5</accession>
<dbReference type="SUPFAM" id="SSF53448">
    <property type="entry name" value="Nucleotide-diphospho-sugar transferases"/>
    <property type="match status" value="1"/>
</dbReference>
<evidence type="ECO:0000256" key="5">
    <source>
        <dbReference type="ARBA" id="ARBA00023136"/>
    </source>
</evidence>
<comment type="caution">
    <text evidence="7">The sequence shown here is derived from an EMBL/GenBank/DDBJ whole genome shotgun (WGS) entry which is preliminary data.</text>
</comment>
<proteinExistence type="predicted"/>
<evidence type="ECO:0000256" key="4">
    <source>
        <dbReference type="ARBA" id="ARBA00022989"/>
    </source>
</evidence>
<dbReference type="PANTHER" id="PTHR12270:SF25">
    <property type="entry name" value="GLYCOSYLTRANSFERASE-LIKE PROTEIN LARGE"/>
    <property type="match status" value="1"/>
</dbReference>
<dbReference type="GO" id="GO:0015020">
    <property type="term" value="F:glucuronosyltransferase activity"/>
    <property type="evidence" value="ECO:0007669"/>
    <property type="project" value="TreeGrafter"/>
</dbReference>
<dbReference type="AlphaFoldDB" id="A0A1X2GYN5"/>
<dbReference type="GO" id="GO:0016020">
    <property type="term" value="C:membrane"/>
    <property type="evidence" value="ECO:0007669"/>
    <property type="project" value="UniProtKB-SubCell"/>
</dbReference>
<keyword evidence="3" id="KW-0735">Signal-anchor</keyword>
<comment type="subcellular location">
    <subcellularLocation>
        <location evidence="1">Membrane</location>
        <topology evidence="1">Single-pass type II membrane protein</topology>
    </subcellularLocation>
</comment>
<organism evidence="7 8">
    <name type="scientific">Hesseltinella vesiculosa</name>
    <dbReference type="NCBI Taxonomy" id="101127"/>
    <lineage>
        <taxon>Eukaryota</taxon>
        <taxon>Fungi</taxon>
        <taxon>Fungi incertae sedis</taxon>
        <taxon>Mucoromycota</taxon>
        <taxon>Mucoromycotina</taxon>
        <taxon>Mucoromycetes</taxon>
        <taxon>Mucorales</taxon>
        <taxon>Cunninghamellaceae</taxon>
        <taxon>Hesseltinella</taxon>
    </lineage>
</organism>
<evidence type="ECO:0000313" key="8">
    <source>
        <dbReference type="Proteomes" id="UP000242146"/>
    </source>
</evidence>
<dbReference type="Pfam" id="PF13896">
    <property type="entry name" value="Glyco_transf_49"/>
    <property type="match status" value="2"/>
</dbReference>
<keyword evidence="4" id="KW-1133">Transmembrane helix</keyword>
<dbReference type="STRING" id="101127.A0A1X2GYN5"/>
<reference evidence="7 8" key="1">
    <citation type="submission" date="2016-07" db="EMBL/GenBank/DDBJ databases">
        <title>Pervasive Adenine N6-methylation of Active Genes in Fungi.</title>
        <authorList>
            <consortium name="DOE Joint Genome Institute"/>
            <person name="Mondo S.J."/>
            <person name="Dannebaum R.O."/>
            <person name="Kuo R.C."/>
            <person name="Labutti K."/>
            <person name="Haridas S."/>
            <person name="Kuo A."/>
            <person name="Salamov A."/>
            <person name="Ahrendt S.R."/>
            <person name="Lipzen A."/>
            <person name="Sullivan W."/>
            <person name="Andreopoulos W.B."/>
            <person name="Clum A."/>
            <person name="Lindquist E."/>
            <person name="Daum C."/>
            <person name="Ramamoorthy G.K."/>
            <person name="Gryganskyi A."/>
            <person name="Culley D."/>
            <person name="Magnuson J.K."/>
            <person name="James T.Y."/>
            <person name="O'Malley M.A."/>
            <person name="Stajich J.E."/>
            <person name="Spatafora J.W."/>
            <person name="Visel A."/>
            <person name="Grigoriev I.V."/>
        </authorList>
    </citation>
    <scope>NUCLEOTIDE SEQUENCE [LARGE SCALE GENOMIC DNA]</scope>
    <source>
        <strain evidence="7 8">NRRL 3301</strain>
    </source>
</reference>
<evidence type="ECO:0000256" key="1">
    <source>
        <dbReference type="ARBA" id="ARBA00004606"/>
    </source>
</evidence>
<evidence type="ECO:0000256" key="3">
    <source>
        <dbReference type="ARBA" id="ARBA00022968"/>
    </source>
</evidence>
<evidence type="ECO:0008006" key="9">
    <source>
        <dbReference type="Google" id="ProtNLM"/>
    </source>
</evidence>
<dbReference type="InterPro" id="IPR029044">
    <property type="entry name" value="Nucleotide-diphossugar_trans"/>
</dbReference>
<gene>
    <name evidence="7" type="ORF">DM01DRAFT_1331210</name>
</gene>
<protein>
    <recommendedName>
        <fullName evidence="9">Glycosyltransferase family 49 protein</fullName>
    </recommendedName>
</protein>
<dbReference type="PANTHER" id="PTHR12270">
    <property type="entry name" value="GLYCOSYLTRANSFERASE-RELATED"/>
    <property type="match status" value="1"/>
</dbReference>
<keyword evidence="6" id="KW-0325">Glycoprotein</keyword>
<evidence type="ECO:0000313" key="7">
    <source>
        <dbReference type="EMBL" id="ORX63135.1"/>
    </source>
</evidence>
<dbReference type="GO" id="GO:0042285">
    <property type="term" value="F:xylosyltransferase activity"/>
    <property type="evidence" value="ECO:0007669"/>
    <property type="project" value="TreeGrafter"/>
</dbReference>
<evidence type="ECO:0000256" key="2">
    <source>
        <dbReference type="ARBA" id="ARBA00022692"/>
    </source>
</evidence>
<evidence type="ECO:0000256" key="6">
    <source>
        <dbReference type="ARBA" id="ARBA00023180"/>
    </source>
</evidence>
<dbReference type="OrthoDB" id="411524at2759"/>